<evidence type="ECO:0008006" key="3">
    <source>
        <dbReference type="Google" id="ProtNLM"/>
    </source>
</evidence>
<keyword evidence="2" id="KW-1185">Reference proteome</keyword>
<comment type="caution">
    <text evidence="1">The sequence shown here is derived from an EMBL/GenBank/DDBJ whole genome shotgun (WGS) entry which is preliminary data.</text>
</comment>
<dbReference type="InterPro" id="IPR019587">
    <property type="entry name" value="Polyketide_cyclase/dehydratase"/>
</dbReference>
<dbReference type="Gene3D" id="3.30.530.20">
    <property type="match status" value="1"/>
</dbReference>
<protein>
    <recommendedName>
        <fullName evidence="3">Polyketide cyclase</fullName>
    </recommendedName>
</protein>
<evidence type="ECO:0000313" key="1">
    <source>
        <dbReference type="EMBL" id="PKY12250.1"/>
    </source>
</evidence>
<sequence length="162" mass="18089">MEVSYDCSCCCNCDSSFLRDTSAPVWASVEIDINAPVETVWKLQTDIANWGQWNSDIEEMHIHGPVEPGTEFVWKTSGMTIHSKITDVSENRRIAWIGETIGIKAVHKWEFQGAGGVTHVYTEETFTGPLAWLLPGTMRKAIHDALWHGVSALKSISENANR</sequence>
<gene>
    <name evidence="1" type="ORF">B1757_00005</name>
</gene>
<dbReference type="SUPFAM" id="SSF55961">
    <property type="entry name" value="Bet v1-like"/>
    <property type="match status" value="1"/>
</dbReference>
<accession>A0A2I1DQU3</accession>
<dbReference type="RefSeq" id="WP_101536369.1">
    <property type="nucleotide sequence ID" value="NZ_MXAV01000001.1"/>
</dbReference>
<organism evidence="1 2">
    <name type="scientific">Acidithiobacillus marinus</name>
    <dbReference type="NCBI Taxonomy" id="187490"/>
    <lineage>
        <taxon>Bacteria</taxon>
        <taxon>Pseudomonadati</taxon>
        <taxon>Pseudomonadota</taxon>
        <taxon>Acidithiobacillia</taxon>
        <taxon>Acidithiobacillales</taxon>
        <taxon>Acidithiobacillaceae</taxon>
        <taxon>Acidithiobacillus</taxon>
    </lineage>
</organism>
<evidence type="ECO:0000313" key="2">
    <source>
        <dbReference type="Proteomes" id="UP000234329"/>
    </source>
</evidence>
<name>A0A2I1DQU3_9PROT</name>
<dbReference type="Proteomes" id="UP000234329">
    <property type="component" value="Unassembled WGS sequence"/>
</dbReference>
<dbReference type="InterPro" id="IPR023393">
    <property type="entry name" value="START-like_dom_sf"/>
</dbReference>
<dbReference type="OrthoDB" id="838646at2"/>
<dbReference type="Pfam" id="PF10604">
    <property type="entry name" value="Polyketide_cyc2"/>
    <property type="match status" value="1"/>
</dbReference>
<dbReference type="InParanoid" id="A0A2I1DQU3"/>
<reference evidence="1 2" key="1">
    <citation type="submission" date="2017-03" db="EMBL/GenBank/DDBJ databases">
        <title>Draft genime sequence of the acidophilic sulfur-oxidizing bacterium Acidithiobacillus sp. SH, isolated from seawater.</title>
        <authorList>
            <person name="Sharmin S."/>
            <person name="Tokuhisa M."/>
            <person name="Kanao T."/>
            <person name="Kamimura K."/>
        </authorList>
    </citation>
    <scope>NUCLEOTIDE SEQUENCE [LARGE SCALE GENOMIC DNA]</scope>
    <source>
        <strain evidence="1 2">SH</strain>
    </source>
</reference>
<proteinExistence type="predicted"/>
<dbReference type="EMBL" id="MXAV01000001">
    <property type="protein sequence ID" value="PKY12250.1"/>
    <property type="molecule type" value="Genomic_DNA"/>
</dbReference>
<dbReference type="AlphaFoldDB" id="A0A2I1DQU3"/>